<dbReference type="EMBL" id="JAUSTP010000013">
    <property type="protein sequence ID" value="MDQ0190007.1"/>
    <property type="molecule type" value="Genomic_DNA"/>
</dbReference>
<reference evidence="2 3" key="1">
    <citation type="submission" date="2023-07" db="EMBL/GenBank/DDBJ databases">
        <title>Genomic Encyclopedia of Type Strains, Phase IV (KMG-IV): sequencing the most valuable type-strain genomes for metagenomic binning, comparative biology and taxonomic classification.</title>
        <authorList>
            <person name="Goeker M."/>
        </authorList>
    </citation>
    <scope>NUCLEOTIDE SEQUENCE [LARGE SCALE GENOMIC DNA]</scope>
    <source>
        <strain evidence="2 3">DSM 4006</strain>
    </source>
</reference>
<organism evidence="2 3">
    <name type="scientific">Alicyclobacillus cycloheptanicus</name>
    <dbReference type="NCBI Taxonomy" id="1457"/>
    <lineage>
        <taxon>Bacteria</taxon>
        <taxon>Bacillati</taxon>
        <taxon>Bacillota</taxon>
        <taxon>Bacilli</taxon>
        <taxon>Bacillales</taxon>
        <taxon>Alicyclobacillaceae</taxon>
        <taxon>Alicyclobacillus</taxon>
    </lineage>
</organism>
<protein>
    <submittedName>
        <fullName evidence="2">Uncharacterized protein</fullName>
    </submittedName>
</protein>
<keyword evidence="3" id="KW-1185">Reference proteome</keyword>
<feature type="region of interest" description="Disordered" evidence="1">
    <location>
        <begin position="173"/>
        <end position="208"/>
    </location>
</feature>
<gene>
    <name evidence="2" type="ORF">J2S03_001870</name>
</gene>
<evidence type="ECO:0000313" key="3">
    <source>
        <dbReference type="Proteomes" id="UP001232973"/>
    </source>
</evidence>
<proteinExistence type="predicted"/>
<comment type="caution">
    <text evidence="2">The sequence shown here is derived from an EMBL/GenBank/DDBJ whole genome shotgun (WGS) entry which is preliminary data.</text>
</comment>
<name>A0ABT9XIH7_9BACL</name>
<accession>A0ABT9XIH7</accession>
<feature type="compositionally biased region" description="Pro residues" evidence="1">
    <location>
        <begin position="179"/>
        <end position="194"/>
    </location>
</feature>
<sequence length="208" mass="21952">MLAGAGLKAPFLPYWRPGAGGVSALRRHSYLKPPGWSSDRAAEGAIPTLLEAGGGRCVGLRAPFLPYWRPGADGVPALGRHSYLIGGRGLVVCGLKAPFLPYWRPGADGVPALGHHSCLKPPGSSSDRAAEGAIPTLLEAGGWWCIGLKAPFLPYRRPGADGVSALGRHSCLKTHENPAEPPARTPPPADPPPESRFKKQRTFPFCAD</sequence>
<evidence type="ECO:0000313" key="2">
    <source>
        <dbReference type="EMBL" id="MDQ0190007.1"/>
    </source>
</evidence>
<dbReference type="Proteomes" id="UP001232973">
    <property type="component" value="Unassembled WGS sequence"/>
</dbReference>
<evidence type="ECO:0000256" key="1">
    <source>
        <dbReference type="SAM" id="MobiDB-lite"/>
    </source>
</evidence>